<dbReference type="EMBL" id="BAET01000012">
    <property type="protein sequence ID" value="GAB55445.1"/>
    <property type="molecule type" value="Genomic_DNA"/>
</dbReference>
<comment type="caution">
    <text evidence="1">The sequence shown here is derived from an EMBL/GenBank/DDBJ whole genome shotgun (WGS) entry which is preliminary data.</text>
</comment>
<reference evidence="1 2" key="1">
    <citation type="journal article" date="2012" name="J. Bacteriol.">
        <title>Genome sequence of proteorhodopsin-containing sea ice bacterium Glaciecola punicea ACAM 611T.</title>
        <authorList>
            <person name="Qin Q.-L."/>
            <person name="Xie B.-B."/>
            <person name="Shu Y.-L."/>
            <person name="Rong J.-C."/>
            <person name="Zhao D.-L."/>
            <person name="Zhang X.-Y."/>
            <person name="Chen X.-L."/>
            <person name="Zhou B.-C."/>
            <person name="Zhanga Y.-Z."/>
        </authorList>
    </citation>
    <scope>NUCLEOTIDE SEQUENCE [LARGE SCALE GENOMIC DNA]</scope>
    <source>
        <strain evidence="1 2">ACAM 611</strain>
    </source>
</reference>
<evidence type="ECO:0000313" key="1">
    <source>
        <dbReference type="EMBL" id="GAB55445.1"/>
    </source>
</evidence>
<accession>H5TAW8</accession>
<protein>
    <submittedName>
        <fullName evidence="1">Uncharacterized protein</fullName>
    </submittedName>
</protein>
<name>H5TAW8_9ALTE</name>
<gene>
    <name evidence="1" type="ORF">GPUN_1321</name>
</gene>
<reference evidence="1 2" key="2">
    <citation type="journal article" date="2017" name="Antonie Van Leeuwenhoek">
        <title>Rhizobium rhizosphaerae sp. nov., a novel species isolated from rice rhizosphere.</title>
        <authorList>
            <person name="Zhao J.J."/>
            <person name="Zhang J."/>
            <person name="Zhang R.J."/>
            <person name="Zhang C.W."/>
            <person name="Yin H.Q."/>
            <person name="Zhang X.X."/>
        </authorList>
    </citation>
    <scope>NUCLEOTIDE SEQUENCE [LARGE SCALE GENOMIC DNA]</scope>
    <source>
        <strain evidence="1 2">ACAM 611</strain>
    </source>
</reference>
<dbReference type="Proteomes" id="UP000053586">
    <property type="component" value="Unassembled WGS sequence"/>
</dbReference>
<proteinExistence type="predicted"/>
<dbReference type="AlphaFoldDB" id="H5TAW8"/>
<keyword evidence="2" id="KW-1185">Reference proteome</keyword>
<organism evidence="1 2">
    <name type="scientific">Glaciecola punicea ACAM 611</name>
    <dbReference type="NCBI Taxonomy" id="1121923"/>
    <lineage>
        <taxon>Bacteria</taxon>
        <taxon>Pseudomonadati</taxon>
        <taxon>Pseudomonadota</taxon>
        <taxon>Gammaproteobacteria</taxon>
        <taxon>Alteromonadales</taxon>
        <taxon>Alteromonadaceae</taxon>
        <taxon>Glaciecola</taxon>
    </lineage>
</organism>
<sequence length="39" mass="4216">MIQQINIRINLTTLLVTARVLLSPVGVISDVALNTIIKA</sequence>
<evidence type="ECO:0000313" key="2">
    <source>
        <dbReference type="Proteomes" id="UP000053586"/>
    </source>
</evidence>